<dbReference type="Proteomes" id="UP000007174">
    <property type="component" value="Unassembled WGS sequence"/>
</dbReference>
<gene>
    <name evidence="1" type="ORF">CH063_05981</name>
</gene>
<dbReference type="EMBL" id="CACQ02000929">
    <property type="protein sequence ID" value="CCF33882.1"/>
    <property type="molecule type" value="Genomic_DNA"/>
</dbReference>
<protein>
    <submittedName>
        <fullName evidence="1">Uncharacterized protein</fullName>
    </submittedName>
</protein>
<feature type="non-terminal residue" evidence="1">
    <location>
        <position position="1"/>
    </location>
</feature>
<name>H1V0Y1_COLHI</name>
<dbReference type="HOGENOM" id="CLU_2055211_0_0_1"/>
<dbReference type="AlphaFoldDB" id="H1V0Y1"/>
<sequence>VYTIKQVFPSCRIFRESEHPTKEKIAEDGQDFTNMVIFCKKTSGKLKFRAPVEDDFLGSRTRRAFLMPYHEVLDKHFLEGDFGILTNNNTEQLTKWHEKSALGHWEVMRIVLPDKIWEMW</sequence>
<reference evidence="2" key="1">
    <citation type="journal article" date="2012" name="Nat. Genet.">
        <title>Lifestyle transitions in plant pathogenic Colletotrichum fungi deciphered by genome and transcriptome analyses.</title>
        <authorList>
            <person name="O'Connell R.J."/>
            <person name="Thon M.R."/>
            <person name="Hacquard S."/>
            <person name="Amyotte S.G."/>
            <person name="Kleemann J."/>
            <person name="Torres M.F."/>
            <person name="Damm U."/>
            <person name="Buiate E.A."/>
            <person name="Epstein L."/>
            <person name="Alkan N."/>
            <person name="Altmueller J."/>
            <person name="Alvarado-Balderrama L."/>
            <person name="Bauser C.A."/>
            <person name="Becker C."/>
            <person name="Birren B.W."/>
            <person name="Chen Z."/>
            <person name="Choi J."/>
            <person name="Crouch J.A."/>
            <person name="Duvick J.P."/>
            <person name="Farman M.A."/>
            <person name="Gan P."/>
            <person name="Heiman D."/>
            <person name="Henrissat B."/>
            <person name="Howard R.J."/>
            <person name="Kabbage M."/>
            <person name="Koch C."/>
            <person name="Kracher B."/>
            <person name="Kubo Y."/>
            <person name="Law A.D."/>
            <person name="Lebrun M.-H."/>
            <person name="Lee Y.-H."/>
            <person name="Miyara I."/>
            <person name="Moore N."/>
            <person name="Neumann U."/>
            <person name="Nordstroem K."/>
            <person name="Panaccione D.G."/>
            <person name="Panstruga R."/>
            <person name="Place M."/>
            <person name="Proctor R.H."/>
            <person name="Prusky D."/>
            <person name="Rech G."/>
            <person name="Reinhardt R."/>
            <person name="Rollins J.A."/>
            <person name="Rounsley S."/>
            <person name="Schardl C.L."/>
            <person name="Schwartz D.C."/>
            <person name="Shenoy N."/>
            <person name="Shirasu K."/>
            <person name="Sikhakolli U.R."/>
            <person name="Stueber K."/>
            <person name="Sukno S.A."/>
            <person name="Sweigard J.A."/>
            <person name="Takano Y."/>
            <person name="Takahara H."/>
            <person name="Trail F."/>
            <person name="van der Does H.C."/>
            <person name="Voll L.M."/>
            <person name="Will I."/>
            <person name="Young S."/>
            <person name="Zeng Q."/>
            <person name="Zhang J."/>
            <person name="Zhou S."/>
            <person name="Dickman M.B."/>
            <person name="Schulze-Lefert P."/>
            <person name="Ver Loren van Themaat E."/>
            <person name="Ma L.-J."/>
            <person name="Vaillancourt L.J."/>
        </authorList>
    </citation>
    <scope>NUCLEOTIDE SEQUENCE [LARGE SCALE GENOMIC DNA]</scope>
    <source>
        <strain evidence="2">IMI 349063</strain>
    </source>
</reference>
<accession>H1V0Y1</accession>
<proteinExistence type="predicted"/>
<evidence type="ECO:0000313" key="1">
    <source>
        <dbReference type="EMBL" id="CCF33882.1"/>
    </source>
</evidence>
<dbReference type="VEuPathDB" id="FungiDB:CH63R_14133"/>
<organism evidence="1 2">
    <name type="scientific">Colletotrichum higginsianum (strain IMI 349063)</name>
    <name type="common">Crucifer anthracnose fungus</name>
    <dbReference type="NCBI Taxonomy" id="759273"/>
    <lineage>
        <taxon>Eukaryota</taxon>
        <taxon>Fungi</taxon>
        <taxon>Dikarya</taxon>
        <taxon>Ascomycota</taxon>
        <taxon>Pezizomycotina</taxon>
        <taxon>Sordariomycetes</taxon>
        <taxon>Hypocreomycetidae</taxon>
        <taxon>Glomerellales</taxon>
        <taxon>Glomerellaceae</taxon>
        <taxon>Colletotrichum</taxon>
        <taxon>Colletotrichum destructivum species complex</taxon>
    </lineage>
</organism>
<evidence type="ECO:0000313" key="2">
    <source>
        <dbReference type="Proteomes" id="UP000007174"/>
    </source>
</evidence>
<dbReference type="STRING" id="759273.H1V0Y1"/>
<dbReference type="eggNOG" id="ENOG502QTVA">
    <property type="taxonomic scope" value="Eukaryota"/>
</dbReference>